<protein>
    <recommendedName>
        <fullName evidence="1">DUF1540 domain-containing protein</fullName>
    </recommendedName>
</protein>
<dbReference type="Proteomes" id="UP000236311">
    <property type="component" value="Unassembled WGS sequence"/>
</dbReference>
<feature type="domain" description="DUF1540" evidence="1">
    <location>
        <begin position="5"/>
        <end position="42"/>
    </location>
</feature>
<proteinExistence type="predicted"/>
<dbReference type="RefSeq" id="WP_103238166.1">
    <property type="nucleotide sequence ID" value="NZ_JANJZD010000003.1"/>
</dbReference>
<gene>
    <name evidence="2" type="ORF">AMURIS_00768</name>
</gene>
<name>A0A2K4ZC74_9FIRM</name>
<keyword evidence="3" id="KW-1185">Reference proteome</keyword>
<evidence type="ECO:0000313" key="2">
    <source>
        <dbReference type="EMBL" id="SOY28063.1"/>
    </source>
</evidence>
<sequence length="106" mass="11536">MADLKCTVENCGYNEEHLCCKGDIMVGGQHACSCEGTCCESFTQRREGMDSFKSSVVHPSKTISIDCEAIKCVYNSNYKCHADHVDIKGCGACDCAGTECSTFKEK</sequence>
<dbReference type="EMBL" id="OFSM01000003">
    <property type="protein sequence ID" value="SOY28063.1"/>
    <property type="molecule type" value="Genomic_DNA"/>
</dbReference>
<reference evidence="2 3" key="1">
    <citation type="submission" date="2018-01" db="EMBL/GenBank/DDBJ databases">
        <authorList>
            <person name="Gaut B.S."/>
            <person name="Morton B.R."/>
            <person name="Clegg M.T."/>
            <person name="Duvall M.R."/>
        </authorList>
    </citation>
    <scope>NUCLEOTIDE SEQUENCE [LARGE SCALE GENOMIC DNA]</scope>
    <source>
        <strain evidence="2">GP69</strain>
    </source>
</reference>
<dbReference type="Pfam" id="PF07561">
    <property type="entry name" value="DUF1540"/>
    <property type="match status" value="2"/>
</dbReference>
<dbReference type="AlphaFoldDB" id="A0A2K4ZC74"/>
<accession>A0A2K4ZC74</accession>
<dbReference type="InterPro" id="IPR011437">
    <property type="entry name" value="DUF1540"/>
</dbReference>
<evidence type="ECO:0000259" key="1">
    <source>
        <dbReference type="Pfam" id="PF07561"/>
    </source>
</evidence>
<feature type="domain" description="DUF1540" evidence="1">
    <location>
        <begin position="65"/>
        <end position="103"/>
    </location>
</feature>
<evidence type="ECO:0000313" key="3">
    <source>
        <dbReference type="Proteomes" id="UP000236311"/>
    </source>
</evidence>
<dbReference type="OrthoDB" id="9792226at2"/>
<organism evidence="2 3">
    <name type="scientific">Acetatifactor muris</name>
    <dbReference type="NCBI Taxonomy" id="879566"/>
    <lineage>
        <taxon>Bacteria</taxon>
        <taxon>Bacillati</taxon>
        <taxon>Bacillota</taxon>
        <taxon>Clostridia</taxon>
        <taxon>Lachnospirales</taxon>
        <taxon>Lachnospiraceae</taxon>
        <taxon>Acetatifactor</taxon>
    </lineage>
</organism>